<evidence type="ECO:0000313" key="8">
    <source>
        <dbReference type="EMBL" id="PSR99796.1"/>
    </source>
</evidence>
<protein>
    <recommendedName>
        <fullName evidence="6">Glycosyltransferase</fullName>
        <ecNumber evidence="6">2.4.1.-</ecNumber>
    </recommendedName>
</protein>
<evidence type="ECO:0000256" key="2">
    <source>
        <dbReference type="ARBA" id="ARBA00022676"/>
    </source>
</evidence>
<evidence type="ECO:0000259" key="7">
    <source>
        <dbReference type="Pfam" id="PF26168"/>
    </source>
</evidence>
<dbReference type="GO" id="GO:0009813">
    <property type="term" value="P:flavonoid biosynthetic process"/>
    <property type="evidence" value="ECO:0007669"/>
    <property type="project" value="UniProtKB-KW"/>
</dbReference>
<dbReference type="CDD" id="cd03784">
    <property type="entry name" value="GT1_Gtf-like"/>
    <property type="match status" value="1"/>
</dbReference>
<dbReference type="Pfam" id="PF00201">
    <property type="entry name" value="UDPGT"/>
    <property type="match status" value="1"/>
</dbReference>
<organism evidence="8 9">
    <name type="scientific">Actinidia chinensis var. chinensis</name>
    <name type="common">Chinese soft-hair kiwi</name>
    <dbReference type="NCBI Taxonomy" id="1590841"/>
    <lineage>
        <taxon>Eukaryota</taxon>
        <taxon>Viridiplantae</taxon>
        <taxon>Streptophyta</taxon>
        <taxon>Embryophyta</taxon>
        <taxon>Tracheophyta</taxon>
        <taxon>Spermatophyta</taxon>
        <taxon>Magnoliopsida</taxon>
        <taxon>eudicotyledons</taxon>
        <taxon>Gunneridae</taxon>
        <taxon>Pentapetalae</taxon>
        <taxon>asterids</taxon>
        <taxon>Ericales</taxon>
        <taxon>Actinidiaceae</taxon>
        <taxon>Actinidia</taxon>
    </lineage>
</organism>
<dbReference type="Pfam" id="PF26168">
    <property type="entry name" value="Glyco_transf_N"/>
    <property type="match status" value="1"/>
</dbReference>
<dbReference type="PANTHER" id="PTHR48047">
    <property type="entry name" value="GLYCOSYLTRANSFERASE"/>
    <property type="match status" value="1"/>
</dbReference>
<accession>A0A2R6Q056</accession>
<evidence type="ECO:0000256" key="4">
    <source>
        <dbReference type="ARBA" id="ARBA00023241"/>
    </source>
</evidence>
<keyword evidence="4" id="KW-0284">Flavonoid biosynthesis</keyword>
<comment type="similarity">
    <text evidence="1 5">Belongs to the UDP-glycosyltransferase family.</text>
</comment>
<dbReference type="InterPro" id="IPR002213">
    <property type="entry name" value="UDP_glucos_trans"/>
</dbReference>
<dbReference type="EMBL" id="NKQK01000021">
    <property type="protein sequence ID" value="PSR99796.1"/>
    <property type="molecule type" value="Genomic_DNA"/>
</dbReference>
<proteinExistence type="inferred from homology"/>
<keyword evidence="9" id="KW-1185">Reference proteome</keyword>
<evidence type="ECO:0000256" key="6">
    <source>
        <dbReference type="RuleBase" id="RU362057"/>
    </source>
</evidence>
<dbReference type="AlphaFoldDB" id="A0A2R6Q056"/>
<dbReference type="FunFam" id="3.40.50.2000:FF:000071">
    <property type="entry name" value="Glycosyltransferase"/>
    <property type="match status" value="1"/>
</dbReference>
<dbReference type="Gramene" id="PSR99796">
    <property type="protein sequence ID" value="PSR99796"/>
    <property type="gene ID" value="CEY00_Acc23766"/>
</dbReference>
<evidence type="ECO:0000256" key="5">
    <source>
        <dbReference type="RuleBase" id="RU003718"/>
    </source>
</evidence>
<gene>
    <name evidence="8" type="ORF">CEY00_Acc23766</name>
</gene>
<dbReference type="FunFam" id="3.40.50.2000:FF:000047">
    <property type="entry name" value="Glycosyltransferase"/>
    <property type="match status" value="1"/>
</dbReference>
<feature type="domain" description="Glycosyltransferase N-terminal" evidence="7">
    <location>
        <begin position="6"/>
        <end position="246"/>
    </location>
</feature>
<reference evidence="8 9" key="1">
    <citation type="submission" date="2017-07" db="EMBL/GenBank/DDBJ databases">
        <title>An improved, manually edited Actinidia chinensis var. chinensis (kiwifruit) genome highlights the challenges associated with draft genomes and gene prediction in plants.</title>
        <authorList>
            <person name="Pilkington S."/>
            <person name="Crowhurst R."/>
            <person name="Hilario E."/>
            <person name="Nardozza S."/>
            <person name="Fraser L."/>
            <person name="Peng Y."/>
            <person name="Gunaseelan K."/>
            <person name="Simpson R."/>
            <person name="Tahir J."/>
            <person name="Deroles S."/>
            <person name="Templeton K."/>
            <person name="Luo Z."/>
            <person name="Davy M."/>
            <person name="Cheng C."/>
            <person name="Mcneilage M."/>
            <person name="Scaglione D."/>
            <person name="Liu Y."/>
            <person name="Zhang Q."/>
            <person name="Datson P."/>
            <person name="De Silva N."/>
            <person name="Gardiner S."/>
            <person name="Bassett H."/>
            <person name="Chagne D."/>
            <person name="Mccallum J."/>
            <person name="Dzierzon H."/>
            <person name="Deng C."/>
            <person name="Wang Y.-Y."/>
            <person name="Barron N."/>
            <person name="Manako K."/>
            <person name="Bowen J."/>
            <person name="Foster T."/>
            <person name="Erridge Z."/>
            <person name="Tiffin H."/>
            <person name="Waite C."/>
            <person name="Davies K."/>
            <person name="Grierson E."/>
            <person name="Laing W."/>
            <person name="Kirk R."/>
            <person name="Chen X."/>
            <person name="Wood M."/>
            <person name="Montefiori M."/>
            <person name="Brummell D."/>
            <person name="Schwinn K."/>
            <person name="Catanach A."/>
            <person name="Fullerton C."/>
            <person name="Li D."/>
            <person name="Meiyalaghan S."/>
            <person name="Nieuwenhuizen N."/>
            <person name="Read N."/>
            <person name="Prakash R."/>
            <person name="Hunter D."/>
            <person name="Zhang H."/>
            <person name="Mckenzie M."/>
            <person name="Knabel M."/>
            <person name="Harris A."/>
            <person name="Allan A."/>
            <person name="Chen A."/>
            <person name="Janssen B."/>
            <person name="Plunkett B."/>
            <person name="Dwamena C."/>
            <person name="Voogd C."/>
            <person name="Leif D."/>
            <person name="Lafferty D."/>
            <person name="Souleyre E."/>
            <person name="Varkonyi-Gasic E."/>
            <person name="Gambi F."/>
            <person name="Hanley J."/>
            <person name="Yao J.-L."/>
            <person name="Cheung J."/>
            <person name="David K."/>
            <person name="Warren B."/>
            <person name="Marsh K."/>
            <person name="Snowden K."/>
            <person name="Lin-Wang K."/>
            <person name="Brian L."/>
            <person name="Martinez-Sanchez M."/>
            <person name="Wang M."/>
            <person name="Ileperuma N."/>
            <person name="Macnee N."/>
            <person name="Campin R."/>
            <person name="Mcatee P."/>
            <person name="Drummond R."/>
            <person name="Espley R."/>
            <person name="Ireland H."/>
            <person name="Wu R."/>
            <person name="Atkinson R."/>
            <person name="Karunairetnam S."/>
            <person name="Bulley S."/>
            <person name="Chunkath S."/>
            <person name="Hanley Z."/>
            <person name="Storey R."/>
            <person name="Thrimawithana A."/>
            <person name="Thomson S."/>
            <person name="David C."/>
            <person name="Testolin R."/>
        </authorList>
    </citation>
    <scope>NUCLEOTIDE SEQUENCE [LARGE SCALE GENOMIC DNA]</scope>
    <source>
        <strain evidence="9">cv. Red5</strain>
        <tissue evidence="8">Young leaf</tissue>
    </source>
</reference>
<dbReference type="Gene3D" id="3.40.50.2000">
    <property type="entry name" value="Glycogen Phosphorylase B"/>
    <property type="match status" value="2"/>
</dbReference>
<evidence type="ECO:0000256" key="3">
    <source>
        <dbReference type="ARBA" id="ARBA00022679"/>
    </source>
</evidence>
<dbReference type="InterPro" id="IPR058980">
    <property type="entry name" value="Glyco_transf_N"/>
</dbReference>
<dbReference type="SUPFAM" id="SSF53756">
    <property type="entry name" value="UDP-Glycosyltransferase/glycogen phosphorylase"/>
    <property type="match status" value="1"/>
</dbReference>
<dbReference type="STRING" id="1590841.A0A2R6Q056"/>
<reference evidence="9" key="2">
    <citation type="journal article" date="2018" name="BMC Genomics">
        <title>A manually annotated Actinidia chinensis var. chinensis (kiwifruit) genome highlights the challenges associated with draft genomes and gene prediction in plants.</title>
        <authorList>
            <person name="Pilkington S.M."/>
            <person name="Crowhurst R."/>
            <person name="Hilario E."/>
            <person name="Nardozza S."/>
            <person name="Fraser L."/>
            <person name="Peng Y."/>
            <person name="Gunaseelan K."/>
            <person name="Simpson R."/>
            <person name="Tahir J."/>
            <person name="Deroles S.C."/>
            <person name="Templeton K."/>
            <person name="Luo Z."/>
            <person name="Davy M."/>
            <person name="Cheng C."/>
            <person name="McNeilage M."/>
            <person name="Scaglione D."/>
            <person name="Liu Y."/>
            <person name="Zhang Q."/>
            <person name="Datson P."/>
            <person name="De Silva N."/>
            <person name="Gardiner S.E."/>
            <person name="Bassett H."/>
            <person name="Chagne D."/>
            <person name="McCallum J."/>
            <person name="Dzierzon H."/>
            <person name="Deng C."/>
            <person name="Wang Y.Y."/>
            <person name="Barron L."/>
            <person name="Manako K."/>
            <person name="Bowen J."/>
            <person name="Foster T.M."/>
            <person name="Erridge Z.A."/>
            <person name="Tiffin H."/>
            <person name="Waite C.N."/>
            <person name="Davies K.M."/>
            <person name="Grierson E.P."/>
            <person name="Laing W.A."/>
            <person name="Kirk R."/>
            <person name="Chen X."/>
            <person name="Wood M."/>
            <person name="Montefiori M."/>
            <person name="Brummell D.A."/>
            <person name="Schwinn K.E."/>
            <person name="Catanach A."/>
            <person name="Fullerton C."/>
            <person name="Li D."/>
            <person name="Meiyalaghan S."/>
            <person name="Nieuwenhuizen N."/>
            <person name="Read N."/>
            <person name="Prakash R."/>
            <person name="Hunter D."/>
            <person name="Zhang H."/>
            <person name="McKenzie M."/>
            <person name="Knabel M."/>
            <person name="Harris A."/>
            <person name="Allan A.C."/>
            <person name="Gleave A."/>
            <person name="Chen A."/>
            <person name="Janssen B.J."/>
            <person name="Plunkett B."/>
            <person name="Ampomah-Dwamena C."/>
            <person name="Voogd C."/>
            <person name="Leif D."/>
            <person name="Lafferty D."/>
            <person name="Souleyre E.J.F."/>
            <person name="Varkonyi-Gasic E."/>
            <person name="Gambi F."/>
            <person name="Hanley J."/>
            <person name="Yao J.L."/>
            <person name="Cheung J."/>
            <person name="David K.M."/>
            <person name="Warren B."/>
            <person name="Marsh K."/>
            <person name="Snowden K.C."/>
            <person name="Lin-Wang K."/>
            <person name="Brian L."/>
            <person name="Martinez-Sanchez M."/>
            <person name="Wang M."/>
            <person name="Ileperuma N."/>
            <person name="Macnee N."/>
            <person name="Campin R."/>
            <person name="McAtee P."/>
            <person name="Drummond R.S.M."/>
            <person name="Espley R.V."/>
            <person name="Ireland H.S."/>
            <person name="Wu R."/>
            <person name="Atkinson R.G."/>
            <person name="Karunairetnam S."/>
            <person name="Bulley S."/>
            <person name="Chunkath S."/>
            <person name="Hanley Z."/>
            <person name="Storey R."/>
            <person name="Thrimawithana A.H."/>
            <person name="Thomson S."/>
            <person name="David C."/>
            <person name="Testolin R."/>
            <person name="Huang H."/>
            <person name="Hellens R.P."/>
            <person name="Schaffer R.J."/>
        </authorList>
    </citation>
    <scope>NUCLEOTIDE SEQUENCE [LARGE SCALE GENOMIC DNA]</scope>
    <source>
        <strain evidence="9">cv. Red5</strain>
    </source>
</reference>
<evidence type="ECO:0000313" key="9">
    <source>
        <dbReference type="Proteomes" id="UP000241394"/>
    </source>
</evidence>
<keyword evidence="3 5" id="KW-0808">Transferase</keyword>
<dbReference type="InterPro" id="IPR035595">
    <property type="entry name" value="UDP_glycos_trans_CS"/>
</dbReference>
<keyword evidence="2 5" id="KW-0328">Glycosyltransferase</keyword>
<sequence length="490" mass="55697">MDSKHEKLHVIFLPYMAPGHMMPMVDIARLFAAHGVHVTIITTTMNAKRFEATINRDVTAGRHITLEILPFPSTEAGLPEGCENLSNTPTPEMTIRLFHAINTLQPQIEKLLHESRPNCIFSDVLFHWTVDIAIELGIPRLAFSGSGFFNLSVAYAVEHYEPHKNIHFEREPFLIPSLPDQVLITRSQLPDIVKSTNRFSELFGKLKEAEKKSYGMVVNSFHALESAYADYYRKAMGINAWHVGPVSLFNKDEADKAERGNQTYINRDSCFNWLDSKEPNTVLYVCFGSLTRFSKTQLTEMALAVEDTQSSFIWVVPKVLKMNKEVDQDEEWWLPEGFEERMKESGKGMIIKGWVPQVLILEHRAIGGFLTHCGWNSILEGVTAGVPLITWPIIADQFYNEKLVTQVLRFGVPVGNEDWKVWATEETPLIRREKIHRAVSKVMDGGNEAEEMRSVAKMLGESAKKAIEDGGSSYNDLRTLIQDIKLYRQK</sequence>
<comment type="caution">
    <text evidence="8">The sequence shown here is derived from an EMBL/GenBank/DDBJ whole genome shotgun (WGS) entry which is preliminary data.</text>
</comment>
<evidence type="ECO:0000256" key="1">
    <source>
        <dbReference type="ARBA" id="ARBA00009995"/>
    </source>
</evidence>
<name>A0A2R6Q056_ACTCC</name>
<dbReference type="PANTHER" id="PTHR48047:SF45">
    <property type="entry name" value="SCOPOLETIN GLUCOSYLTRANSFERASE-LIKE"/>
    <property type="match status" value="1"/>
</dbReference>
<dbReference type="InParanoid" id="A0A2R6Q056"/>
<dbReference type="PROSITE" id="PS00375">
    <property type="entry name" value="UDPGT"/>
    <property type="match status" value="1"/>
</dbReference>
<dbReference type="OrthoDB" id="5835829at2759"/>
<dbReference type="Proteomes" id="UP000241394">
    <property type="component" value="Chromosome LG21"/>
</dbReference>
<dbReference type="GO" id="GO:0035251">
    <property type="term" value="F:UDP-glucosyltransferase activity"/>
    <property type="evidence" value="ECO:0007669"/>
    <property type="project" value="TreeGrafter"/>
</dbReference>
<dbReference type="EC" id="2.4.1.-" evidence="6"/>
<dbReference type="OMA" id="WKVWATE"/>